<dbReference type="SUPFAM" id="SSF52151">
    <property type="entry name" value="FabD/lysophospholipase-like"/>
    <property type="match status" value="1"/>
</dbReference>
<evidence type="ECO:0000256" key="4">
    <source>
        <dbReference type="PROSITE-ProRule" id="PRU01161"/>
    </source>
</evidence>
<sequence length="285" mass="32770">MEKVGLVLQGGGSRGIYTAGVLDYFMEQELYIPYVIAVSAGACNGAAYLARQRGLGKIYHTKYIRDPRYFHCKNLITKRSLFGMDFIFNEMPYKLEPFAIDRFREAKEQFLVVTTDCVTGEAVYFTKDDCADIFQVIRASCSLPFLSPKVTINGRKLWDGGIVHPIPFLKSMLDGNQKHIIVLTSSCPTGDWMRKLSCVERLFSRSTRLCQAFIRHFRIYYEAIEQVKEMQKDGRAFVIAPSDGIFIRGFERQEEKLEHYYRQGYYDARTQFSGLSAWLGLGRNE</sequence>
<feature type="short sequence motif" description="DGA/G" evidence="4">
    <location>
        <begin position="159"/>
        <end position="161"/>
    </location>
</feature>
<keyword evidence="2 4" id="KW-0442">Lipid degradation</keyword>
<feature type="active site" description="Proton acceptor" evidence="4">
    <location>
        <position position="159"/>
    </location>
</feature>
<reference evidence="6 7" key="1">
    <citation type="submission" date="2018-03" db="EMBL/GenBank/DDBJ databases">
        <title>Brevisbacillus phylogenomics.</title>
        <authorList>
            <person name="Dunlap C."/>
        </authorList>
    </citation>
    <scope>NUCLEOTIDE SEQUENCE [LARGE SCALE GENOMIC DNA]</scope>
    <source>
        <strain evidence="6 7">NRRL NRS-1210</strain>
    </source>
</reference>
<evidence type="ECO:0000313" key="6">
    <source>
        <dbReference type="EMBL" id="PSJ93178.1"/>
    </source>
</evidence>
<feature type="short sequence motif" description="GXGXXG" evidence="4">
    <location>
        <begin position="10"/>
        <end position="15"/>
    </location>
</feature>
<dbReference type="RefSeq" id="WP_106840234.1">
    <property type="nucleotide sequence ID" value="NZ_JBCNIW010000039.1"/>
</dbReference>
<organism evidence="6 7">
    <name type="scientific">Brevibacillus fortis</name>
    <dbReference type="NCBI Taxonomy" id="2126352"/>
    <lineage>
        <taxon>Bacteria</taxon>
        <taxon>Bacillati</taxon>
        <taxon>Bacillota</taxon>
        <taxon>Bacilli</taxon>
        <taxon>Bacillales</taxon>
        <taxon>Paenibacillaceae</taxon>
        <taxon>Brevibacillus</taxon>
    </lineage>
</organism>
<dbReference type="AlphaFoldDB" id="A0A2P7V1V6"/>
<dbReference type="CDD" id="cd07208">
    <property type="entry name" value="Pat_hypo_Ecoli_yjju_like"/>
    <property type="match status" value="1"/>
</dbReference>
<dbReference type="PANTHER" id="PTHR14226:SF25">
    <property type="entry name" value="PHOSPHOESTERASE"/>
    <property type="match status" value="1"/>
</dbReference>
<dbReference type="InterPro" id="IPR002641">
    <property type="entry name" value="PNPLA_dom"/>
</dbReference>
<dbReference type="InterPro" id="IPR045943">
    <property type="entry name" value="DUF6363"/>
</dbReference>
<keyword evidence="3 4" id="KW-0443">Lipid metabolism</keyword>
<proteinExistence type="predicted"/>
<dbReference type="OrthoDB" id="9802424at2"/>
<evidence type="ECO:0000256" key="2">
    <source>
        <dbReference type="ARBA" id="ARBA00022963"/>
    </source>
</evidence>
<name>A0A2P7V1V6_9BACL</name>
<feature type="active site" description="Nucleophile" evidence="4">
    <location>
        <position position="39"/>
    </location>
</feature>
<comment type="caution">
    <text evidence="6">The sequence shown here is derived from an EMBL/GenBank/DDBJ whole genome shotgun (WGS) entry which is preliminary data.</text>
</comment>
<dbReference type="GO" id="GO:0016787">
    <property type="term" value="F:hydrolase activity"/>
    <property type="evidence" value="ECO:0007669"/>
    <property type="project" value="UniProtKB-UniRule"/>
</dbReference>
<dbReference type="InterPro" id="IPR016035">
    <property type="entry name" value="Acyl_Trfase/lysoPLipase"/>
</dbReference>
<dbReference type="InterPro" id="IPR050301">
    <property type="entry name" value="NTE"/>
</dbReference>
<gene>
    <name evidence="6" type="ORF">C7R93_18665</name>
</gene>
<keyword evidence="7" id="KW-1185">Reference proteome</keyword>
<feature type="domain" description="PNPLA" evidence="5">
    <location>
        <begin position="6"/>
        <end position="172"/>
    </location>
</feature>
<dbReference type="PANTHER" id="PTHR14226">
    <property type="entry name" value="NEUROPATHY TARGET ESTERASE/SWISS CHEESE D.MELANOGASTER"/>
    <property type="match status" value="1"/>
</dbReference>
<evidence type="ECO:0000256" key="1">
    <source>
        <dbReference type="ARBA" id="ARBA00022801"/>
    </source>
</evidence>
<dbReference type="EMBL" id="PXZM01000030">
    <property type="protein sequence ID" value="PSJ93178.1"/>
    <property type="molecule type" value="Genomic_DNA"/>
</dbReference>
<evidence type="ECO:0000313" key="7">
    <source>
        <dbReference type="Proteomes" id="UP000240419"/>
    </source>
</evidence>
<evidence type="ECO:0000256" key="3">
    <source>
        <dbReference type="ARBA" id="ARBA00023098"/>
    </source>
</evidence>
<accession>A0A2P7V1V6</accession>
<evidence type="ECO:0000259" key="5">
    <source>
        <dbReference type="PROSITE" id="PS51635"/>
    </source>
</evidence>
<dbReference type="Pfam" id="PF19890">
    <property type="entry name" value="DUF6363"/>
    <property type="match status" value="1"/>
</dbReference>
<keyword evidence="1 4" id="KW-0378">Hydrolase</keyword>
<dbReference type="Proteomes" id="UP000240419">
    <property type="component" value="Unassembled WGS sequence"/>
</dbReference>
<dbReference type="GO" id="GO:0016042">
    <property type="term" value="P:lipid catabolic process"/>
    <property type="evidence" value="ECO:0007669"/>
    <property type="project" value="UniProtKB-UniRule"/>
</dbReference>
<dbReference type="Pfam" id="PF01734">
    <property type="entry name" value="Patatin"/>
    <property type="match status" value="1"/>
</dbReference>
<dbReference type="Gene3D" id="3.40.1090.10">
    <property type="entry name" value="Cytosolic phospholipase A2 catalytic domain"/>
    <property type="match status" value="2"/>
</dbReference>
<protein>
    <submittedName>
        <fullName evidence="6">Patatin family protein</fullName>
    </submittedName>
</protein>
<dbReference type="InterPro" id="IPR037483">
    <property type="entry name" value="YjjU-like"/>
</dbReference>
<comment type="caution">
    <text evidence="4">Lacks conserved residue(s) required for the propagation of feature annotation.</text>
</comment>
<dbReference type="PROSITE" id="PS51635">
    <property type="entry name" value="PNPLA"/>
    <property type="match status" value="1"/>
</dbReference>